<dbReference type="GO" id="GO:0006493">
    <property type="term" value="P:protein O-linked glycosylation"/>
    <property type="evidence" value="ECO:0007669"/>
    <property type="project" value="TreeGrafter"/>
</dbReference>
<dbReference type="Pfam" id="PF01762">
    <property type="entry name" value="Galactosyl_T"/>
    <property type="match status" value="1"/>
</dbReference>
<evidence type="ECO:0000313" key="12">
    <source>
        <dbReference type="EMBL" id="CAG5120303.1"/>
    </source>
</evidence>
<dbReference type="GO" id="GO:0000139">
    <property type="term" value="C:Golgi membrane"/>
    <property type="evidence" value="ECO:0007669"/>
    <property type="project" value="UniProtKB-SubCell"/>
</dbReference>
<reference evidence="12" key="1">
    <citation type="submission" date="2021-04" db="EMBL/GenBank/DDBJ databases">
        <authorList>
            <consortium name="Molecular Ecology Group"/>
        </authorList>
    </citation>
    <scope>NUCLEOTIDE SEQUENCE</scope>
</reference>
<organism evidence="12 13">
    <name type="scientific">Candidula unifasciata</name>
    <dbReference type="NCBI Taxonomy" id="100452"/>
    <lineage>
        <taxon>Eukaryota</taxon>
        <taxon>Metazoa</taxon>
        <taxon>Spiralia</taxon>
        <taxon>Lophotrochozoa</taxon>
        <taxon>Mollusca</taxon>
        <taxon>Gastropoda</taxon>
        <taxon>Heterobranchia</taxon>
        <taxon>Euthyneura</taxon>
        <taxon>Panpulmonata</taxon>
        <taxon>Eupulmonata</taxon>
        <taxon>Stylommatophora</taxon>
        <taxon>Helicina</taxon>
        <taxon>Helicoidea</taxon>
        <taxon>Geomitridae</taxon>
        <taxon>Candidula</taxon>
    </lineage>
</organism>
<evidence type="ECO:0000256" key="1">
    <source>
        <dbReference type="ARBA" id="ARBA00004323"/>
    </source>
</evidence>
<dbReference type="InterPro" id="IPR002659">
    <property type="entry name" value="Glyco_trans_31"/>
</dbReference>
<feature type="transmembrane region" description="Helical" evidence="11">
    <location>
        <begin position="7"/>
        <end position="30"/>
    </location>
</feature>
<keyword evidence="9 11" id="KW-0472">Membrane</keyword>
<name>A0A8S3YTL1_9EUPU</name>
<evidence type="ECO:0000256" key="2">
    <source>
        <dbReference type="ARBA" id="ARBA00008661"/>
    </source>
</evidence>
<protein>
    <recommendedName>
        <fullName evidence="11">Hexosyltransferase</fullName>
        <ecNumber evidence="11">2.4.1.-</ecNumber>
    </recommendedName>
</protein>
<keyword evidence="10" id="KW-0325">Glycoprotein</keyword>
<keyword evidence="4" id="KW-0808">Transferase</keyword>
<dbReference type="EC" id="2.4.1.-" evidence="11"/>
<comment type="similarity">
    <text evidence="2 11">Belongs to the glycosyltransferase 31 family.</text>
</comment>
<dbReference type="AlphaFoldDB" id="A0A8S3YTL1"/>
<keyword evidence="7 11" id="KW-1133">Transmembrane helix</keyword>
<keyword evidence="8 11" id="KW-0333">Golgi apparatus</keyword>
<evidence type="ECO:0000256" key="10">
    <source>
        <dbReference type="ARBA" id="ARBA00023180"/>
    </source>
</evidence>
<evidence type="ECO:0000256" key="6">
    <source>
        <dbReference type="ARBA" id="ARBA00022968"/>
    </source>
</evidence>
<comment type="subcellular location">
    <subcellularLocation>
        <location evidence="1 11">Golgi apparatus membrane</location>
        <topology evidence="1 11">Single-pass type II membrane protein</topology>
    </subcellularLocation>
</comment>
<evidence type="ECO:0000256" key="9">
    <source>
        <dbReference type="ARBA" id="ARBA00023136"/>
    </source>
</evidence>
<evidence type="ECO:0000256" key="5">
    <source>
        <dbReference type="ARBA" id="ARBA00022692"/>
    </source>
</evidence>
<keyword evidence="13" id="KW-1185">Reference proteome</keyword>
<sequence>MKMATRLIGGILTSATFWFIIILSVTMIWYGGKHWSNRKNTAFSLFTWTRPYMTSKNITLGEQPTNNYNDLMQQNRLAEVKREFLDLSLTNETMYPANRTGNYIFSNPNVCKDVSNIDFIIIVHTAPTQFERRQRIRATFANTSLFYPAQIRAAFLLGITTDSKLTEMLWREHRTYNDTVMGDFIDDYHNLTLKGVMGLRWVKDHCPNAAFVLKIDDDVVINMFALVHLFLPQMKAMKRTIFCMVLFNGTMFVHRTGKWKVDSHILPNRTHYPFSYCTGFAVILTPDLINELYQAANVSPFFWIDDVYLFGVLPYVIGNINFTHCEFNIFLPESYKKAVNCTLPQKMAIPMFSLHLHDRDFWTCWYQMKSEQQS</sequence>
<gene>
    <name evidence="12" type="ORF">CUNI_LOCUS5861</name>
</gene>
<evidence type="ECO:0000256" key="3">
    <source>
        <dbReference type="ARBA" id="ARBA00022676"/>
    </source>
</evidence>
<dbReference type="Proteomes" id="UP000678393">
    <property type="component" value="Unassembled WGS sequence"/>
</dbReference>
<dbReference type="OrthoDB" id="6274240at2759"/>
<evidence type="ECO:0000313" key="13">
    <source>
        <dbReference type="Proteomes" id="UP000678393"/>
    </source>
</evidence>
<dbReference type="PANTHER" id="PTHR11214">
    <property type="entry name" value="BETA-1,3-N-ACETYLGLUCOSAMINYLTRANSFERASE"/>
    <property type="match status" value="1"/>
</dbReference>
<dbReference type="EMBL" id="CAJHNH020000874">
    <property type="protein sequence ID" value="CAG5120303.1"/>
    <property type="molecule type" value="Genomic_DNA"/>
</dbReference>
<evidence type="ECO:0000256" key="11">
    <source>
        <dbReference type="RuleBase" id="RU363063"/>
    </source>
</evidence>
<dbReference type="GO" id="GO:0016758">
    <property type="term" value="F:hexosyltransferase activity"/>
    <property type="evidence" value="ECO:0007669"/>
    <property type="project" value="InterPro"/>
</dbReference>
<keyword evidence="3 11" id="KW-0328">Glycosyltransferase</keyword>
<comment type="caution">
    <text evidence="12">The sequence shown here is derived from an EMBL/GenBank/DDBJ whole genome shotgun (WGS) entry which is preliminary data.</text>
</comment>
<keyword evidence="6 11" id="KW-0735">Signal-anchor</keyword>
<evidence type="ECO:0000256" key="4">
    <source>
        <dbReference type="ARBA" id="ARBA00022679"/>
    </source>
</evidence>
<dbReference type="FunFam" id="3.90.550.50:FF:000001">
    <property type="entry name" value="Hexosyltransferase"/>
    <property type="match status" value="1"/>
</dbReference>
<evidence type="ECO:0000256" key="8">
    <source>
        <dbReference type="ARBA" id="ARBA00023034"/>
    </source>
</evidence>
<evidence type="ECO:0000256" key="7">
    <source>
        <dbReference type="ARBA" id="ARBA00022989"/>
    </source>
</evidence>
<keyword evidence="5 11" id="KW-0812">Transmembrane</keyword>
<accession>A0A8S3YTL1</accession>
<proteinExistence type="inferred from homology"/>
<dbReference type="Gene3D" id="3.90.550.50">
    <property type="match status" value="1"/>
</dbReference>
<dbReference type="PANTHER" id="PTHR11214:SF364">
    <property type="entry name" value="HEXOSYLTRANSFERASE"/>
    <property type="match status" value="1"/>
</dbReference>